<dbReference type="GeneID" id="10031406"/>
<protein>
    <submittedName>
        <fullName evidence="2">Uncharacterized protein</fullName>
    </submittedName>
</protein>
<dbReference type="STRING" id="535722.E5R3L8"/>
<evidence type="ECO:0000313" key="2">
    <source>
        <dbReference type="EMBL" id="EFQ97142.1"/>
    </source>
</evidence>
<organism evidence="3">
    <name type="scientific">Arthroderma gypseum (strain ATCC MYA-4604 / CBS 118893)</name>
    <name type="common">Microsporum gypseum</name>
    <dbReference type="NCBI Taxonomy" id="535722"/>
    <lineage>
        <taxon>Eukaryota</taxon>
        <taxon>Fungi</taxon>
        <taxon>Dikarya</taxon>
        <taxon>Ascomycota</taxon>
        <taxon>Pezizomycotina</taxon>
        <taxon>Eurotiomycetes</taxon>
        <taxon>Eurotiomycetidae</taxon>
        <taxon>Onygenales</taxon>
        <taxon>Arthrodermataceae</taxon>
        <taxon>Nannizzia</taxon>
    </lineage>
</organism>
<gene>
    <name evidence="2" type="ORF">MGYG_00185</name>
</gene>
<dbReference type="OrthoDB" id="5418867at2759"/>
<dbReference type="RefSeq" id="XP_003176094.1">
    <property type="nucleotide sequence ID" value="XM_003176046.1"/>
</dbReference>
<feature type="region of interest" description="Disordered" evidence="1">
    <location>
        <begin position="51"/>
        <end position="134"/>
    </location>
</feature>
<dbReference type="HOGENOM" id="CLU_122468_2_0_1"/>
<reference evidence="3" key="1">
    <citation type="journal article" date="2012" name="MBio">
        <title>Comparative genome analysis of Trichophyton rubrum and related dermatophytes reveals candidate genes involved in infection.</title>
        <authorList>
            <person name="Martinez D.A."/>
            <person name="Oliver B.G."/>
            <person name="Graeser Y."/>
            <person name="Goldberg J.M."/>
            <person name="Li W."/>
            <person name="Martinez-Rossi N.M."/>
            <person name="Monod M."/>
            <person name="Shelest E."/>
            <person name="Barton R.C."/>
            <person name="Birch E."/>
            <person name="Brakhage A.A."/>
            <person name="Chen Z."/>
            <person name="Gurr S.J."/>
            <person name="Heiman D."/>
            <person name="Heitman J."/>
            <person name="Kosti I."/>
            <person name="Rossi A."/>
            <person name="Saif S."/>
            <person name="Samalova M."/>
            <person name="Saunders C.W."/>
            <person name="Shea T."/>
            <person name="Summerbell R.C."/>
            <person name="Xu J."/>
            <person name="Young S."/>
            <person name="Zeng Q."/>
            <person name="Birren B.W."/>
            <person name="Cuomo C.A."/>
            <person name="White T.C."/>
        </authorList>
    </citation>
    <scope>NUCLEOTIDE SEQUENCE [LARGE SCALE GENOMIC DNA]</scope>
    <source>
        <strain evidence="3">ATCC MYA-4604 / CBS 118893</strain>
    </source>
</reference>
<evidence type="ECO:0000313" key="3">
    <source>
        <dbReference type="Proteomes" id="UP000002669"/>
    </source>
</evidence>
<dbReference type="OMA" id="FMGPGCT"/>
<dbReference type="AlphaFoldDB" id="E5R3L8"/>
<accession>E5R3L8</accession>
<dbReference type="eggNOG" id="ENOG502SWPI">
    <property type="taxonomic scope" value="Eukaryota"/>
</dbReference>
<evidence type="ECO:0000256" key="1">
    <source>
        <dbReference type="SAM" id="MobiDB-lite"/>
    </source>
</evidence>
<sequence length="134" mass="14385">MPVVWNDAARAKLLMAILKTSAGKIDYKAIVEFMGPEYNAKSIQNQIQSIKSKAFGDKPPGSNPSTPSKGRKNDTSTAGKTPTKSPASAKRGRDQTDDGTESASECATPTNSRRSKKVKAEVKEEIKSEDLTAL</sequence>
<feature type="compositionally biased region" description="Polar residues" evidence="1">
    <location>
        <begin position="101"/>
        <end position="112"/>
    </location>
</feature>
<feature type="compositionally biased region" description="Polar residues" evidence="1">
    <location>
        <begin position="75"/>
        <end position="86"/>
    </location>
</feature>
<dbReference type="VEuPathDB" id="FungiDB:MGYG_00185"/>
<dbReference type="Proteomes" id="UP000002669">
    <property type="component" value="Unassembled WGS sequence"/>
</dbReference>
<proteinExistence type="predicted"/>
<keyword evidence="3" id="KW-1185">Reference proteome</keyword>
<dbReference type="InParanoid" id="E5R3L8"/>
<dbReference type="EMBL" id="DS989822">
    <property type="protein sequence ID" value="EFQ97142.1"/>
    <property type="molecule type" value="Genomic_DNA"/>
</dbReference>
<feature type="compositionally biased region" description="Basic and acidic residues" evidence="1">
    <location>
        <begin position="118"/>
        <end position="134"/>
    </location>
</feature>
<name>E5R3L8_ARTGP</name>